<protein>
    <submittedName>
        <fullName evidence="2">Uncharacterized protein</fullName>
    </submittedName>
</protein>
<organism evidence="2 3">
    <name type="scientific">Mycena albidolilacea</name>
    <dbReference type="NCBI Taxonomy" id="1033008"/>
    <lineage>
        <taxon>Eukaryota</taxon>
        <taxon>Fungi</taxon>
        <taxon>Dikarya</taxon>
        <taxon>Basidiomycota</taxon>
        <taxon>Agaricomycotina</taxon>
        <taxon>Agaricomycetes</taxon>
        <taxon>Agaricomycetidae</taxon>
        <taxon>Agaricales</taxon>
        <taxon>Marasmiineae</taxon>
        <taxon>Mycenaceae</taxon>
        <taxon>Mycena</taxon>
    </lineage>
</organism>
<feature type="compositionally biased region" description="Basic and acidic residues" evidence="1">
    <location>
        <begin position="1"/>
        <end position="26"/>
    </location>
</feature>
<reference evidence="2" key="1">
    <citation type="submission" date="2023-03" db="EMBL/GenBank/DDBJ databases">
        <title>Massive genome expansion in bonnet fungi (Mycena s.s.) driven by repeated elements and novel gene families across ecological guilds.</title>
        <authorList>
            <consortium name="Lawrence Berkeley National Laboratory"/>
            <person name="Harder C.B."/>
            <person name="Miyauchi S."/>
            <person name="Viragh M."/>
            <person name="Kuo A."/>
            <person name="Thoen E."/>
            <person name="Andreopoulos B."/>
            <person name="Lu D."/>
            <person name="Skrede I."/>
            <person name="Drula E."/>
            <person name="Henrissat B."/>
            <person name="Morin E."/>
            <person name="Kohler A."/>
            <person name="Barry K."/>
            <person name="LaButti K."/>
            <person name="Morin E."/>
            <person name="Salamov A."/>
            <person name="Lipzen A."/>
            <person name="Mereny Z."/>
            <person name="Hegedus B."/>
            <person name="Baldrian P."/>
            <person name="Stursova M."/>
            <person name="Weitz H."/>
            <person name="Taylor A."/>
            <person name="Grigoriev I.V."/>
            <person name="Nagy L.G."/>
            <person name="Martin F."/>
            <person name="Kauserud H."/>
        </authorList>
    </citation>
    <scope>NUCLEOTIDE SEQUENCE</scope>
    <source>
        <strain evidence="2">CBHHK002</strain>
    </source>
</reference>
<evidence type="ECO:0000313" key="3">
    <source>
        <dbReference type="Proteomes" id="UP001218218"/>
    </source>
</evidence>
<feature type="region of interest" description="Disordered" evidence="1">
    <location>
        <begin position="1"/>
        <end position="40"/>
    </location>
</feature>
<comment type="caution">
    <text evidence="2">The sequence shown here is derived from an EMBL/GenBank/DDBJ whole genome shotgun (WGS) entry which is preliminary data.</text>
</comment>
<gene>
    <name evidence="2" type="ORF">DFH08DRAFT_796991</name>
</gene>
<dbReference type="Proteomes" id="UP001218218">
    <property type="component" value="Unassembled WGS sequence"/>
</dbReference>
<evidence type="ECO:0000313" key="2">
    <source>
        <dbReference type="EMBL" id="KAJ7369204.1"/>
    </source>
</evidence>
<sequence length="313" mass="36112">MEWRVGKDYGESLVTDSKKDEVSREEKRKKRKRKMEVGRDQTEYIKTDMERDRLRPVALRNTDSSATELAVTRPPCMAATHHKQTPLWPAILAPWTRFKRPARYGPSDHRVQPTHRPAPSDLPLSLARRSCRAAFHSVPHIHVHVPGRQSLIQHAYYGSCAKMKMLLSPYKRYLSLSLSDLKMNDHWIAASPPSKRRVETTVAVQDWIGYERVQPRGRDEDGIHSIPLRKDANVNVVRWIVAWCTAAEGWRRGIRNSNTRQGQDRTRQDKTSAWTWMLDRSQTRDGELVLCAYAGIKVKVKIQPVDGHARTEI</sequence>
<keyword evidence="3" id="KW-1185">Reference proteome</keyword>
<dbReference type="AlphaFoldDB" id="A0AAD7F5A2"/>
<dbReference type="EMBL" id="JARIHO010000001">
    <property type="protein sequence ID" value="KAJ7369204.1"/>
    <property type="molecule type" value="Genomic_DNA"/>
</dbReference>
<proteinExistence type="predicted"/>
<evidence type="ECO:0000256" key="1">
    <source>
        <dbReference type="SAM" id="MobiDB-lite"/>
    </source>
</evidence>
<name>A0AAD7F5A2_9AGAR</name>
<accession>A0AAD7F5A2</accession>